<keyword evidence="7" id="KW-0460">Magnesium</keyword>
<evidence type="ECO:0000256" key="5">
    <source>
        <dbReference type="ARBA" id="ARBA00022723"/>
    </source>
</evidence>
<dbReference type="SUPFAM" id="SSF81301">
    <property type="entry name" value="Nucleotidyltransferase"/>
    <property type="match status" value="1"/>
</dbReference>
<reference evidence="11 12" key="1">
    <citation type="submission" date="2013-08" db="EMBL/GenBank/DDBJ databases">
        <title>Genome sequencing of Cellulomonas carbonis T26.</title>
        <authorList>
            <person name="Chen F."/>
            <person name="Li Y."/>
            <person name="Wang G."/>
        </authorList>
    </citation>
    <scope>NUCLEOTIDE SEQUENCE [LARGE SCALE GENOMIC DNA]</scope>
    <source>
        <strain evidence="11 12">T26</strain>
    </source>
</reference>
<feature type="compositionally biased region" description="Basic and acidic residues" evidence="9">
    <location>
        <begin position="7"/>
        <end position="27"/>
    </location>
</feature>
<evidence type="ECO:0000256" key="9">
    <source>
        <dbReference type="SAM" id="MobiDB-lite"/>
    </source>
</evidence>
<dbReference type="Pfam" id="PF12627">
    <property type="entry name" value="PolyA_pol_RNAbd"/>
    <property type="match status" value="1"/>
</dbReference>
<protein>
    <recommendedName>
        <fullName evidence="10">HD/PDEase domain-containing protein</fullName>
    </recommendedName>
</protein>
<proteinExistence type="predicted"/>
<dbReference type="SUPFAM" id="SSF81891">
    <property type="entry name" value="Poly A polymerase C-terminal region-like"/>
    <property type="match status" value="1"/>
</dbReference>
<dbReference type="InterPro" id="IPR050264">
    <property type="entry name" value="Bact_CCA-adding_enz_type3_sf"/>
</dbReference>
<dbReference type="GO" id="GO:0046872">
    <property type="term" value="F:metal ion binding"/>
    <property type="evidence" value="ECO:0007669"/>
    <property type="project" value="UniProtKB-KW"/>
</dbReference>
<evidence type="ECO:0000256" key="7">
    <source>
        <dbReference type="ARBA" id="ARBA00022842"/>
    </source>
</evidence>
<dbReference type="GO" id="GO:0008033">
    <property type="term" value="P:tRNA processing"/>
    <property type="evidence" value="ECO:0007669"/>
    <property type="project" value="UniProtKB-KW"/>
</dbReference>
<feature type="coiled-coil region" evidence="8">
    <location>
        <begin position="442"/>
        <end position="469"/>
    </location>
</feature>
<dbReference type="InterPro" id="IPR043519">
    <property type="entry name" value="NT_sf"/>
</dbReference>
<keyword evidence="2" id="KW-0808">Transferase</keyword>
<dbReference type="Proteomes" id="UP000029839">
    <property type="component" value="Unassembled WGS sequence"/>
</dbReference>
<keyword evidence="8" id="KW-0175">Coiled coil</keyword>
<dbReference type="InterPro" id="IPR003607">
    <property type="entry name" value="HD/PDEase_dom"/>
</dbReference>
<evidence type="ECO:0000256" key="8">
    <source>
        <dbReference type="SAM" id="Coils"/>
    </source>
</evidence>
<name>A0A0A0BLK1_9CELL</name>
<comment type="caution">
    <text evidence="11">The sequence shown here is derived from an EMBL/GenBank/DDBJ whole genome shotgun (WGS) entry which is preliminary data.</text>
</comment>
<dbReference type="PANTHER" id="PTHR46173:SF1">
    <property type="entry name" value="CCA TRNA NUCLEOTIDYLTRANSFERASE 1, MITOCHONDRIAL"/>
    <property type="match status" value="1"/>
</dbReference>
<dbReference type="GO" id="GO:0000049">
    <property type="term" value="F:tRNA binding"/>
    <property type="evidence" value="ECO:0007669"/>
    <property type="project" value="TreeGrafter"/>
</dbReference>
<dbReference type="PANTHER" id="PTHR46173">
    <property type="entry name" value="CCA TRNA NUCLEOTIDYLTRANSFERASE 1, MITOCHONDRIAL"/>
    <property type="match status" value="1"/>
</dbReference>
<dbReference type="Pfam" id="PF01743">
    <property type="entry name" value="PolyA_pol"/>
    <property type="match status" value="1"/>
</dbReference>
<accession>A0A0A0BLK1</accession>
<evidence type="ECO:0000256" key="1">
    <source>
        <dbReference type="ARBA" id="ARBA00001946"/>
    </source>
</evidence>
<gene>
    <name evidence="11" type="ORF">N868_01085</name>
</gene>
<keyword evidence="5" id="KW-0479">Metal-binding</keyword>
<dbReference type="AlphaFoldDB" id="A0A0A0BLK1"/>
<dbReference type="InterPro" id="IPR006674">
    <property type="entry name" value="HD_domain"/>
</dbReference>
<dbReference type="NCBIfam" id="TIGR00277">
    <property type="entry name" value="HDIG"/>
    <property type="match status" value="1"/>
</dbReference>
<dbReference type="Pfam" id="PF01966">
    <property type="entry name" value="HD"/>
    <property type="match status" value="1"/>
</dbReference>
<evidence type="ECO:0000256" key="6">
    <source>
        <dbReference type="ARBA" id="ARBA00022741"/>
    </source>
</evidence>
<evidence type="ECO:0000256" key="3">
    <source>
        <dbReference type="ARBA" id="ARBA00022694"/>
    </source>
</evidence>
<dbReference type="CDD" id="cd05398">
    <property type="entry name" value="NT_ClassII-CCAase"/>
    <property type="match status" value="1"/>
</dbReference>
<evidence type="ECO:0000256" key="2">
    <source>
        <dbReference type="ARBA" id="ARBA00022679"/>
    </source>
</evidence>
<sequence length="525" mass="57814">MSTPPRVPERPDRSVRPERTDRVERPDPAALRRRAAAVLTGLDPAAVELGAAFAEAGHELALVGGPVRDAFLGRASTDLDFATSATPDETERILAAWGDAHWDIGRAFGTIGARRHARRGRRGPDGTTEGASADVVVEVTTYRTEAYDATSRKPEVVFGDTLDGDLSRRDFTVNAMAVRLPDLTFVDPFGGLEDLAAGVLRTPVEAVQSFDDDPLRMMRAARFAAQLGFTVADDVRAAIEGMASRIEIVSAERVRDELTKLLLAKDPRPGLEVMVETGLADHVLPELPALRLEIDEHHRHKDVYQHSLTVLAQAIALETGTHDEPTGPVPGPDLVLRLAALLHDIGKPATRRFEPGGGVSFHHHEVVGAKMAARRLKALHFDKDTVKAVARLTELHLRFHGYGDGQWTDSAVRRYVTDAGPLLERLHRLTRSDCTTRNRRKAQRLSGAYDDLEQRIAELREAEELASIRPDLDGEQIMQVLGLRPGPEVGRAYRWLLELRMEHGPQTPEAAADALRAWWAEQQDA</sequence>
<dbReference type="NCBIfam" id="TIGR02692">
    <property type="entry name" value="tRNA_CCA_actino"/>
    <property type="match status" value="1"/>
</dbReference>
<evidence type="ECO:0000313" key="12">
    <source>
        <dbReference type="Proteomes" id="UP000029839"/>
    </source>
</evidence>
<organism evidence="11 12">
    <name type="scientific">Cellulomonas carbonis T26</name>
    <dbReference type="NCBI Taxonomy" id="947969"/>
    <lineage>
        <taxon>Bacteria</taxon>
        <taxon>Bacillati</taxon>
        <taxon>Actinomycetota</taxon>
        <taxon>Actinomycetes</taxon>
        <taxon>Micrococcales</taxon>
        <taxon>Cellulomonadaceae</taxon>
        <taxon>Cellulomonas</taxon>
    </lineage>
</organism>
<dbReference type="InterPro" id="IPR032828">
    <property type="entry name" value="PolyA_RNA-bd"/>
</dbReference>
<evidence type="ECO:0000256" key="4">
    <source>
        <dbReference type="ARBA" id="ARBA00022695"/>
    </source>
</evidence>
<dbReference type="Gene3D" id="1.10.3090.10">
    <property type="entry name" value="cca-adding enzyme, domain 2"/>
    <property type="match status" value="1"/>
</dbReference>
<keyword evidence="12" id="KW-1185">Reference proteome</keyword>
<dbReference type="Gene3D" id="3.30.460.10">
    <property type="entry name" value="Beta Polymerase, domain 2"/>
    <property type="match status" value="1"/>
</dbReference>
<dbReference type="CDD" id="cd00077">
    <property type="entry name" value="HDc"/>
    <property type="match status" value="1"/>
</dbReference>
<keyword evidence="6" id="KW-0547">Nucleotide-binding</keyword>
<evidence type="ECO:0000259" key="10">
    <source>
        <dbReference type="SMART" id="SM00471"/>
    </source>
</evidence>
<feature type="domain" description="HD/PDEase" evidence="10">
    <location>
        <begin position="299"/>
        <end position="477"/>
    </location>
</feature>
<dbReference type="FunFam" id="1.10.3090.10:FF:000002">
    <property type="entry name" value="CCA tRNA nucleotidyltransferase"/>
    <property type="match status" value="1"/>
</dbReference>
<dbReference type="EMBL" id="AXCY01000099">
    <property type="protein sequence ID" value="KGM09403.1"/>
    <property type="molecule type" value="Genomic_DNA"/>
</dbReference>
<dbReference type="InterPro" id="IPR014065">
    <property type="entry name" value="tRNA_adenylyltransferase"/>
</dbReference>
<dbReference type="GO" id="GO:0000166">
    <property type="term" value="F:nucleotide binding"/>
    <property type="evidence" value="ECO:0007669"/>
    <property type="project" value="UniProtKB-KW"/>
</dbReference>
<dbReference type="InterPro" id="IPR006675">
    <property type="entry name" value="HDIG_dom"/>
</dbReference>
<feature type="region of interest" description="Disordered" evidence="9">
    <location>
        <begin position="1"/>
        <end position="29"/>
    </location>
</feature>
<reference evidence="11 12" key="2">
    <citation type="journal article" date="2015" name="Stand. Genomic Sci.">
        <title>Draft genome sequence of Cellulomonas carbonis T26(T) and comparative analysis of six Cellulomonas genomes.</title>
        <authorList>
            <person name="Zhuang W."/>
            <person name="Zhang S."/>
            <person name="Xia X."/>
            <person name="Wang G."/>
        </authorList>
    </citation>
    <scope>NUCLEOTIDE SEQUENCE [LARGE SCALE GENOMIC DNA]</scope>
    <source>
        <strain evidence="11 12">T26</strain>
    </source>
</reference>
<dbReference type="SMART" id="SM00471">
    <property type="entry name" value="HDc"/>
    <property type="match status" value="1"/>
</dbReference>
<comment type="cofactor">
    <cofactor evidence="1">
        <name>Mg(2+)</name>
        <dbReference type="ChEBI" id="CHEBI:18420"/>
    </cofactor>
</comment>
<keyword evidence="4" id="KW-0548">Nucleotidyltransferase</keyword>
<keyword evidence="3" id="KW-0819">tRNA processing</keyword>
<dbReference type="GO" id="GO:0016779">
    <property type="term" value="F:nucleotidyltransferase activity"/>
    <property type="evidence" value="ECO:0007669"/>
    <property type="project" value="UniProtKB-KW"/>
</dbReference>
<evidence type="ECO:0000313" key="11">
    <source>
        <dbReference type="EMBL" id="KGM09403.1"/>
    </source>
</evidence>
<dbReference type="InterPro" id="IPR002646">
    <property type="entry name" value="PolA_pol_head_dom"/>
</dbReference>